<sequence length="189" mass="20847">MSEESNLATQHYLAEAAHLLYRDAPETSALLSHRRIQLAEQRPDSATNPDIERQRACVACGQIFVLGVDSSLQLKGATRPKRTKSRASIPESQASGVCKEITCGRCHQVTRIQLAPPKRVYRIPVKTNESTKAKTRPSETIYEKQEELPKASANAVSKKRAKNRKGGLQALLSSQPKPAKSLSLSDFIK</sequence>
<dbReference type="EMBL" id="CDHN01000004">
    <property type="protein sequence ID" value="CEJ91561.1"/>
    <property type="molecule type" value="Genomic_DNA"/>
</dbReference>
<dbReference type="Pfam" id="PF04032">
    <property type="entry name" value="Rpr2"/>
    <property type="match status" value="1"/>
</dbReference>
<feature type="region of interest" description="Disordered" evidence="1">
    <location>
        <begin position="125"/>
        <end position="189"/>
    </location>
</feature>
<dbReference type="GO" id="GO:0006396">
    <property type="term" value="P:RNA processing"/>
    <property type="evidence" value="ECO:0007669"/>
    <property type="project" value="InterPro"/>
</dbReference>
<evidence type="ECO:0000313" key="3">
    <source>
        <dbReference type="Proteomes" id="UP000039046"/>
    </source>
</evidence>
<evidence type="ECO:0000256" key="1">
    <source>
        <dbReference type="SAM" id="MobiDB-lite"/>
    </source>
</evidence>
<dbReference type="AlphaFoldDB" id="A0A0A1T2Y3"/>
<keyword evidence="3" id="KW-1185">Reference proteome</keyword>
<dbReference type="Proteomes" id="UP000039046">
    <property type="component" value="Unassembled WGS sequence"/>
</dbReference>
<organism evidence="2 3">
    <name type="scientific">[Torrubiella] hemipterigena</name>
    <dbReference type="NCBI Taxonomy" id="1531966"/>
    <lineage>
        <taxon>Eukaryota</taxon>
        <taxon>Fungi</taxon>
        <taxon>Dikarya</taxon>
        <taxon>Ascomycota</taxon>
        <taxon>Pezizomycotina</taxon>
        <taxon>Sordariomycetes</taxon>
        <taxon>Hypocreomycetidae</taxon>
        <taxon>Hypocreales</taxon>
        <taxon>Clavicipitaceae</taxon>
        <taxon>Clavicipitaceae incertae sedis</taxon>
        <taxon>'Torrubiella' clade</taxon>
    </lineage>
</organism>
<dbReference type="OrthoDB" id="438080at2759"/>
<protein>
    <submittedName>
        <fullName evidence="2">Uncharacterized protein</fullName>
    </submittedName>
</protein>
<gene>
    <name evidence="2" type="ORF">VHEMI07263</name>
</gene>
<accession>A0A0A1T2Y3</accession>
<evidence type="ECO:0000313" key="2">
    <source>
        <dbReference type="EMBL" id="CEJ91561.1"/>
    </source>
</evidence>
<dbReference type="InterPro" id="IPR007175">
    <property type="entry name" value="Rpr2/Snm1/Rpp21"/>
</dbReference>
<dbReference type="HOGENOM" id="CLU_081044_0_0_1"/>
<reference evidence="2 3" key="1">
    <citation type="journal article" date="2015" name="Genome Announc.">
        <title>Draft Genome Sequence and Gene Annotation of the Entomopathogenic Fungus Verticillium hemipterigenum.</title>
        <authorList>
            <person name="Horn F."/>
            <person name="Habel A."/>
            <person name="Scharf D.H."/>
            <person name="Dworschak J."/>
            <person name="Brakhage A.A."/>
            <person name="Guthke R."/>
            <person name="Hertweck C."/>
            <person name="Linde J."/>
        </authorList>
    </citation>
    <scope>NUCLEOTIDE SEQUENCE [LARGE SCALE GENOMIC DNA]</scope>
</reference>
<name>A0A0A1T2Y3_9HYPO</name>
<proteinExistence type="predicted"/>